<dbReference type="InterPro" id="IPR047546">
    <property type="entry name" value="Rcat_RBR_RNF216"/>
</dbReference>
<evidence type="ECO:0000256" key="2">
    <source>
        <dbReference type="ARBA" id="ARBA00022679"/>
    </source>
</evidence>
<evidence type="ECO:0000256" key="5">
    <source>
        <dbReference type="ARBA" id="ARBA00022771"/>
    </source>
</evidence>
<dbReference type="SUPFAM" id="SSF57850">
    <property type="entry name" value="RING/U-box"/>
    <property type="match status" value="1"/>
</dbReference>
<proteinExistence type="predicted"/>
<dbReference type="PANTHER" id="PTHR22770">
    <property type="entry name" value="UBIQUITIN CONJUGATING ENZYME 7 INTERACTING PROTEIN-RELATED"/>
    <property type="match status" value="1"/>
</dbReference>
<evidence type="ECO:0000256" key="3">
    <source>
        <dbReference type="ARBA" id="ARBA00022723"/>
    </source>
</evidence>
<dbReference type="CDD" id="cd20353">
    <property type="entry name" value="Rcat_RBR_RNF216"/>
    <property type="match status" value="1"/>
</dbReference>
<dbReference type="Gene3D" id="1.20.120.1750">
    <property type="match status" value="1"/>
</dbReference>
<protein>
    <submittedName>
        <fullName evidence="8">Uncharacterized protein</fullName>
    </submittedName>
</protein>
<evidence type="ECO:0000256" key="4">
    <source>
        <dbReference type="ARBA" id="ARBA00022737"/>
    </source>
</evidence>
<dbReference type="EMBL" id="OB662931">
    <property type="protein sequence ID" value="CAD7230758.1"/>
    <property type="molecule type" value="Genomic_DNA"/>
</dbReference>
<reference evidence="8" key="1">
    <citation type="submission" date="2020-11" db="EMBL/GenBank/DDBJ databases">
        <authorList>
            <person name="Tran Van P."/>
        </authorList>
    </citation>
    <scope>NUCLEOTIDE SEQUENCE</scope>
</reference>
<keyword evidence="7" id="KW-0862">Zinc</keyword>
<gene>
    <name evidence="8" type="ORF">CTOB1V02_LOCUS8614</name>
</gene>
<accession>A0A7R8WFJ7</accession>
<dbReference type="PANTHER" id="PTHR22770:SF47">
    <property type="entry name" value="E3 UBIQUITIN-PROTEIN LIGASE RNF216"/>
    <property type="match status" value="1"/>
</dbReference>
<comment type="pathway">
    <text evidence="1">Protein modification; protein ubiquitination.</text>
</comment>
<keyword evidence="4" id="KW-0677">Repeat</keyword>
<dbReference type="GO" id="GO:0008270">
    <property type="term" value="F:zinc ion binding"/>
    <property type="evidence" value="ECO:0007669"/>
    <property type="project" value="UniProtKB-KW"/>
</dbReference>
<evidence type="ECO:0000313" key="8">
    <source>
        <dbReference type="EMBL" id="CAD7230758.1"/>
    </source>
</evidence>
<dbReference type="Pfam" id="PF26200">
    <property type="entry name" value="Rcat_RNF216"/>
    <property type="match status" value="1"/>
</dbReference>
<organism evidence="8">
    <name type="scientific">Cyprideis torosa</name>
    <dbReference type="NCBI Taxonomy" id="163714"/>
    <lineage>
        <taxon>Eukaryota</taxon>
        <taxon>Metazoa</taxon>
        <taxon>Ecdysozoa</taxon>
        <taxon>Arthropoda</taxon>
        <taxon>Crustacea</taxon>
        <taxon>Oligostraca</taxon>
        <taxon>Ostracoda</taxon>
        <taxon>Podocopa</taxon>
        <taxon>Podocopida</taxon>
        <taxon>Cytherocopina</taxon>
        <taxon>Cytheroidea</taxon>
        <taxon>Cytherideidae</taxon>
        <taxon>Cyprideis</taxon>
    </lineage>
</organism>
<evidence type="ECO:0000256" key="6">
    <source>
        <dbReference type="ARBA" id="ARBA00022786"/>
    </source>
</evidence>
<dbReference type="InterPro" id="IPR051628">
    <property type="entry name" value="LUBAC_E3_Ligases"/>
</dbReference>
<dbReference type="AlphaFoldDB" id="A0A7R8WFJ7"/>
<evidence type="ECO:0000256" key="1">
    <source>
        <dbReference type="ARBA" id="ARBA00004906"/>
    </source>
</evidence>
<dbReference type="InterPro" id="IPR044066">
    <property type="entry name" value="TRIAD_supradom"/>
</dbReference>
<keyword evidence="6" id="KW-0833">Ubl conjugation pathway</keyword>
<dbReference type="PROSITE" id="PS51873">
    <property type="entry name" value="TRIAD"/>
    <property type="match status" value="1"/>
</dbReference>
<dbReference type="GO" id="GO:0016740">
    <property type="term" value="F:transferase activity"/>
    <property type="evidence" value="ECO:0007669"/>
    <property type="project" value="UniProtKB-KW"/>
</dbReference>
<keyword evidence="2" id="KW-0808">Transferase</keyword>
<evidence type="ECO:0000256" key="7">
    <source>
        <dbReference type="ARBA" id="ARBA00022833"/>
    </source>
</evidence>
<dbReference type="OrthoDB" id="69641at2759"/>
<sequence>MMAENGGEEMATVGTSDPLLEADLRSVLDVCGDISEDDVRKALLAYPPGEERVNNVITFFTNPVPDDIPYEILEDEKLWSCETCYDEKLRFVDMFPCSGDEIHFFCKPCVRKSVMTQYREGKTTFGCLNCAEEYSVEALEQLVGAELTYVIRRRAIAKEIRAANVPGYVECPFCENLWIDEHLELEGVVTCNNPRCAKTSCAKCQLEDHRPEPCYSERDEEVKARIEMEEIMAKALIRNCHKCKTAFTKSHGCNKMTCPNCGAFSCYLCKQPITGYDHFGATVEEGKCLLTSDDAALYSEELQAGARTAQEVLRTQHPDVIVKNDPSISVLGKSEEEMALQEQKIKEQREAELERSRELERKKDLERLEKEEADLEAESQKREERRRQELLQEQLQYFRDFEKKRKEEEKKRKEEEEKKRKEEEEKKRKEEERRRKEEEEKRRKEEEKNRRKEEEKKKRKEEEEKRRKEEDENARKEQEERWNENIRKEDERREVEGQKKANEMILLQAKLQDLLEMNNESKEKENTDNLQEAIGPEEYEKEIPEDLEKELLNIFSPKSEIESNRFERDSVMTWPATHADRGRGVILEEDPPNFNMYTIEPTAEIDNSSNDCMSTTSLSQPQLIVPAVFDSPTFEVPALSVLNASAISWPFPSAKFEDSIEVLRDRERDQDTSFRELVEIVATDRLAVSDGFCEVLKNQSEELNVLCREMGVKISFEFGGATQQAFVCLEGERDQVNQAMDCIRDYRTQLGLEGRIVENSDNFHYDSSDEEYSTPRGELDTCKGSIPDFRENEVYSPLSSSFGLSGQTSEPLETLGAYGGSDEQEDTLSVAFAEVPCNFRAYFLKDRARVMCVEIKRVCPKVWVEFPQEGDTSSVAQVCGPKSDVDKAVEIIHRIVEELQLGLRSYGGRRRSSQS</sequence>
<name>A0A7R8WFJ7_9CRUS</name>
<keyword evidence="5" id="KW-0863">Zinc-finger</keyword>
<keyword evidence="3" id="KW-0479">Metal-binding</keyword>